<sequence>MFNASSKKATSSPLSNFVKRTSSSEKKKVYKRVIVAASEAQNSTIEKAKAIDS</sequence>
<evidence type="ECO:0000256" key="1">
    <source>
        <dbReference type="SAM" id="MobiDB-lite"/>
    </source>
</evidence>
<keyword evidence="3" id="KW-1185">Reference proteome</keyword>
<gene>
    <name evidence="2" type="ORF">VEZ01S_09_00100</name>
</gene>
<dbReference type="Proteomes" id="UP000016562">
    <property type="component" value="Unassembled WGS sequence"/>
</dbReference>
<feature type="region of interest" description="Disordered" evidence="1">
    <location>
        <begin position="1"/>
        <end position="27"/>
    </location>
</feature>
<accession>U3B1A9</accession>
<dbReference type="AlphaFoldDB" id="U3B1A9"/>
<evidence type="ECO:0000313" key="2">
    <source>
        <dbReference type="EMBL" id="GAD79242.1"/>
    </source>
</evidence>
<dbReference type="EMBL" id="BATM01000009">
    <property type="protein sequence ID" value="GAD79242.1"/>
    <property type="molecule type" value="Genomic_DNA"/>
</dbReference>
<name>U3B1A9_9VIBR</name>
<proteinExistence type="predicted"/>
<reference evidence="2 3" key="1">
    <citation type="submission" date="2013-09" db="EMBL/GenBank/DDBJ databases">
        <title>Whole genome shotgun sequence of Vibrio ezurae NBRC 102218.</title>
        <authorList>
            <person name="Yoshida I."/>
            <person name="Hosoyama A."/>
            <person name="Numata M."/>
            <person name="Hashimoto M."/>
            <person name="Hosoyama Y."/>
            <person name="Tsuchikane K."/>
            <person name="Noguchi M."/>
            <person name="Hirakata S."/>
            <person name="Ichikawa N."/>
            <person name="Ohji S."/>
            <person name="Yamazoe A."/>
            <person name="Fujita N."/>
        </authorList>
    </citation>
    <scope>NUCLEOTIDE SEQUENCE [LARGE SCALE GENOMIC DNA]</scope>
    <source>
        <strain evidence="2 3">NBRC 102218</strain>
    </source>
</reference>
<comment type="caution">
    <text evidence="2">The sequence shown here is derived from an EMBL/GenBank/DDBJ whole genome shotgun (WGS) entry which is preliminary data.</text>
</comment>
<dbReference type="RefSeq" id="WP_021712953.1">
    <property type="nucleotide sequence ID" value="NZ_BATM01000009.1"/>
</dbReference>
<feature type="compositionally biased region" description="Polar residues" evidence="1">
    <location>
        <begin position="1"/>
        <end position="21"/>
    </location>
</feature>
<protein>
    <submittedName>
        <fullName evidence="2">Uncharacterized protein</fullName>
    </submittedName>
</protein>
<dbReference type="eggNOG" id="ENOG5031Z3N">
    <property type="taxonomic scope" value="Bacteria"/>
</dbReference>
<evidence type="ECO:0000313" key="3">
    <source>
        <dbReference type="Proteomes" id="UP000016562"/>
    </source>
</evidence>
<organism evidence="2 3">
    <name type="scientific">Vibrio ezurae NBRC 102218</name>
    <dbReference type="NCBI Taxonomy" id="1219080"/>
    <lineage>
        <taxon>Bacteria</taxon>
        <taxon>Pseudomonadati</taxon>
        <taxon>Pseudomonadota</taxon>
        <taxon>Gammaproteobacteria</taxon>
        <taxon>Vibrionales</taxon>
        <taxon>Vibrionaceae</taxon>
        <taxon>Vibrio</taxon>
    </lineage>
</organism>